<keyword evidence="2" id="KW-1003">Cell membrane</keyword>
<evidence type="ECO:0000256" key="2">
    <source>
        <dbReference type="ARBA" id="ARBA00022475"/>
    </source>
</evidence>
<comment type="subcellular location">
    <subcellularLocation>
        <location evidence="1">Cell membrane</location>
        <topology evidence="1">Multi-pass membrane protein</topology>
    </subcellularLocation>
</comment>
<dbReference type="InterPro" id="IPR003856">
    <property type="entry name" value="LPS_length_determ_N"/>
</dbReference>
<evidence type="ECO:0000256" key="1">
    <source>
        <dbReference type="ARBA" id="ARBA00004651"/>
    </source>
</evidence>
<protein>
    <submittedName>
        <fullName evidence="8">Wzz</fullName>
    </submittedName>
</protein>
<evidence type="ECO:0000256" key="3">
    <source>
        <dbReference type="ARBA" id="ARBA00022692"/>
    </source>
</evidence>
<keyword evidence="4 6" id="KW-1133">Transmembrane helix</keyword>
<dbReference type="AlphaFoldDB" id="A0A4D6U7M8"/>
<dbReference type="SUPFAM" id="SSF160355">
    <property type="entry name" value="Bacterial polysaccharide co-polymerase-like"/>
    <property type="match status" value="1"/>
</dbReference>
<dbReference type="GO" id="GO:0004713">
    <property type="term" value="F:protein tyrosine kinase activity"/>
    <property type="evidence" value="ECO:0007669"/>
    <property type="project" value="TreeGrafter"/>
</dbReference>
<proteinExistence type="predicted"/>
<feature type="transmembrane region" description="Helical" evidence="6">
    <location>
        <begin position="75"/>
        <end position="92"/>
    </location>
</feature>
<dbReference type="PANTHER" id="PTHR32309">
    <property type="entry name" value="TYROSINE-PROTEIN KINASE"/>
    <property type="match status" value="1"/>
</dbReference>
<dbReference type="Pfam" id="PF02706">
    <property type="entry name" value="Wzz"/>
    <property type="match status" value="1"/>
</dbReference>
<dbReference type="Gene3D" id="3.30.1890.10">
    <property type="entry name" value="FepE-like"/>
    <property type="match status" value="1"/>
</dbReference>
<organism evidence="8">
    <name type="scientific">Plesiomonas shigelloides</name>
    <name type="common">Aeromonas shigelloides</name>
    <dbReference type="NCBI Taxonomy" id="703"/>
    <lineage>
        <taxon>Bacteria</taxon>
        <taxon>Pseudomonadati</taxon>
        <taxon>Pseudomonadota</taxon>
        <taxon>Gammaproteobacteria</taxon>
        <taxon>Enterobacterales</taxon>
        <taxon>Enterobacteriaceae</taxon>
        <taxon>Plesiomonas</taxon>
    </lineage>
</organism>
<evidence type="ECO:0000259" key="7">
    <source>
        <dbReference type="Pfam" id="PF02706"/>
    </source>
</evidence>
<evidence type="ECO:0000256" key="6">
    <source>
        <dbReference type="SAM" id="Phobius"/>
    </source>
</evidence>
<name>A0A4D6U7M8_PLESH</name>
<sequence length="392" mass="43268">MFVCILQANKVLPILLLILFNSLIDNGLASMSKATEPQQTPYLLPQGAYPVYMPKANDEIDLFELMATLWKKKGVILLVTFLTTTMAAGYAFTAKEQWTSEAIVTVPSAAAVSNLYAGYRLLSQDDKVVPISDIQNSVFKRFLDDSASYDNLARYLAETAYFKELVSGKTEKEKIQLLDNWVKQITIQPVDINVVDKVRVTLPADNASQAQQLLRQYLVQSSQQAVQQSYADLEQQIAAQKASLADAMMASRSVAEVRRQTEIADIESSLLIAEKAGITKPELSAGMELKQNNLFLLGSGPLSAMLQGIKTQPLVLSDKYYEQQTNLYSLEKYQPNSEQVLAFSYLKAASDPVTKDKPKKALILVLGALLGGIFGIVSAFLINAIEQRKLHG</sequence>
<dbReference type="GO" id="GO:0005886">
    <property type="term" value="C:plasma membrane"/>
    <property type="evidence" value="ECO:0007669"/>
    <property type="project" value="UniProtKB-SubCell"/>
</dbReference>
<dbReference type="EMBL" id="MK551187">
    <property type="protein sequence ID" value="QCH03256.1"/>
    <property type="molecule type" value="Genomic_DNA"/>
</dbReference>
<evidence type="ECO:0000256" key="4">
    <source>
        <dbReference type="ARBA" id="ARBA00022989"/>
    </source>
</evidence>
<dbReference type="PANTHER" id="PTHR32309:SF13">
    <property type="entry name" value="FERRIC ENTEROBACTIN TRANSPORT PROTEIN FEPE"/>
    <property type="match status" value="1"/>
</dbReference>
<feature type="transmembrane region" description="Helical" evidence="6">
    <location>
        <begin position="361"/>
        <end position="385"/>
    </location>
</feature>
<feature type="domain" description="Polysaccharide chain length determinant N-terminal" evidence="7">
    <location>
        <begin position="58"/>
        <end position="129"/>
    </location>
</feature>
<evidence type="ECO:0000313" key="8">
    <source>
        <dbReference type="EMBL" id="QCH03256.1"/>
    </source>
</evidence>
<reference evidence="8" key="1">
    <citation type="journal article" date="2019" name="Front. Microbiol.">
        <title>O-Antigen Gene Clusters of Plesiomonas shigelloides Serogroups and Its Application in Development of a Molecular Serotyping Scheme.</title>
        <authorList>
            <person name="Xi D."/>
            <person name="Wang X."/>
            <person name="Ning K."/>
            <person name="Liu Q."/>
            <person name="Jing F."/>
            <person name="Guo X."/>
            <person name="Cao B."/>
        </authorList>
    </citation>
    <scope>NUCLEOTIDE SEQUENCE</scope>
    <source>
        <strain evidence="8">O34H34</strain>
    </source>
</reference>
<gene>
    <name evidence="8" type="primary">wzz</name>
</gene>
<feature type="transmembrane region" description="Helical" evidence="6">
    <location>
        <begin position="6"/>
        <end position="24"/>
    </location>
</feature>
<keyword evidence="3 6" id="KW-0812">Transmembrane</keyword>
<evidence type="ECO:0000256" key="5">
    <source>
        <dbReference type="ARBA" id="ARBA00023136"/>
    </source>
</evidence>
<keyword evidence="5 6" id="KW-0472">Membrane</keyword>
<dbReference type="InterPro" id="IPR050445">
    <property type="entry name" value="Bact_polysacc_biosynth/exp"/>
</dbReference>
<accession>A0A4D6U7M8</accession>